<evidence type="ECO:0000256" key="2">
    <source>
        <dbReference type="SAM" id="Phobius"/>
    </source>
</evidence>
<feature type="transmembrane region" description="Helical" evidence="2">
    <location>
        <begin position="39"/>
        <end position="58"/>
    </location>
</feature>
<name>A0ABX8EED8_9ACTN</name>
<protein>
    <recommendedName>
        <fullName evidence="5">DUF2530 domain-containing protein</fullName>
    </recommendedName>
</protein>
<evidence type="ECO:0008006" key="5">
    <source>
        <dbReference type="Google" id="ProtNLM"/>
    </source>
</evidence>
<feature type="region of interest" description="Disordered" evidence="1">
    <location>
        <begin position="101"/>
        <end position="122"/>
    </location>
</feature>
<dbReference type="Pfam" id="PF10745">
    <property type="entry name" value="DUF2530"/>
    <property type="match status" value="1"/>
</dbReference>
<keyword evidence="4" id="KW-1185">Reference proteome</keyword>
<proteinExistence type="predicted"/>
<accession>A0ABX8EED8</accession>
<evidence type="ECO:0000313" key="4">
    <source>
        <dbReference type="Proteomes" id="UP000679307"/>
    </source>
</evidence>
<feature type="transmembrane region" description="Helical" evidence="2">
    <location>
        <begin position="64"/>
        <end position="84"/>
    </location>
</feature>
<keyword evidence="2" id="KW-1133">Transmembrane helix</keyword>
<keyword evidence="2" id="KW-0472">Membrane</keyword>
<gene>
    <name evidence="3" type="ORF">ENKNEFLB_01012</name>
</gene>
<dbReference type="InterPro" id="IPR019681">
    <property type="entry name" value="DUF2530"/>
</dbReference>
<reference evidence="3 4" key="1">
    <citation type="submission" date="2021-05" db="EMBL/GenBank/DDBJ databases">
        <title>Complete genome of Nocardioides aquaticus KCTC 9944T isolated from meromictic and hypersaline Ekho Lake, Antarctica.</title>
        <authorList>
            <person name="Hwang K."/>
            <person name="Kim K.M."/>
            <person name="Choe H."/>
        </authorList>
    </citation>
    <scope>NUCLEOTIDE SEQUENCE [LARGE SCALE GENOMIC DNA]</scope>
    <source>
        <strain evidence="3 4">KCTC 9944</strain>
    </source>
</reference>
<organism evidence="3 4">
    <name type="scientific">Nocardioides aquaticus</name>
    <dbReference type="NCBI Taxonomy" id="160826"/>
    <lineage>
        <taxon>Bacteria</taxon>
        <taxon>Bacillati</taxon>
        <taxon>Actinomycetota</taxon>
        <taxon>Actinomycetes</taxon>
        <taxon>Propionibacteriales</taxon>
        <taxon>Nocardioidaceae</taxon>
        <taxon>Nocardioides</taxon>
    </lineage>
</organism>
<evidence type="ECO:0000256" key="1">
    <source>
        <dbReference type="SAM" id="MobiDB-lite"/>
    </source>
</evidence>
<dbReference type="Proteomes" id="UP000679307">
    <property type="component" value="Chromosome"/>
</dbReference>
<evidence type="ECO:0000313" key="3">
    <source>
        <dbReference type="EMBL" id="QVT78634.1"/>
    </source>
</evidence>
<dbReference type="EMBL" id="CP075371">
    <property type="protein sequence ID" value="QVT78634.1"/>
    <property type="molecule type" value="Genomic_DNA"/>
</dbReference>
<sequence>MRGVELRDDGPVAHEIGRRTYLVADVEPLDVDGVRTVEVGIGLFVVAFVALLPFYGRLESSDRLWWLWTCLAGVGLGFLGLEYCRRRRHLRQTREVHLGAAEAATAVAPEPPLPADPADPQP</sequence>
<keyword evidence="2" id="KW-0812">Transmembrane</keyword>
<feature type="compositionally biased region" description="Pro residues" evidence="1">
    <location>
        <begin position="109"/>
        <end position="122"/>
    </location>
</feature>